<feature type="transmembrane region" description="Helical" evidence="5">
    <location>
        <begin position="144"/>
        <end position="171"/>
    </location>
</feature>
<feature type="transmembrane region" description="Helical" evidence="5">
    <location>
        <begin position="183"/>
        <end position="204"/>
    </location>
</feature>
<keyword evidence="4 5" id="KW-0472">Membrane</keyword>
<comment type="caution">
    <text evidence="6">The sequence shown here is derived from an EMBL/GenBank/DDBJ whole genome shotgun (WGS) entry which is preliminary data.</text>
</comment>
<organism evidence="6 7">
    <name type="scientific">Methanospirillum stamsii</name>
    <dbReference type="NCBI Taxonomy" id="1277351"/>
    <lineage>
        <taxon>Archaea</taxon>
        <taxon>Methanobacteriati</taxon>
        <taxon>Methanobacteriota</taxon>
        <taxon>Stenosarchaea group</taxon>
        <taxon>Methanomicrobia</taxon>
        <taxon>Methanomicrobiales</taxon>
        <taxon>Methanospirillaceae</taxon>
        <taxon>Methanospirillum</taxon>
    </lineage>
</organism>
<feature type="transmembrane region" description="Helical" evidence="5">
    <location>
        <begin position="216"/>
        <end position="238"/>
    </location>
</feature>
<name>A0A2V2MTX6_9EURY</name>
<protein>
    <recommendedName>
        <fullName evidence="5">Probable membrane transporter protein</fullName>
    </recommendedName>
</protein>
<dbReference type="InterPro" id="IPR002781">
    <property type="entry name" value="TM_pro_TauE-like"/>
</dbReference>
<feature type="transmembrane region" description="Helical" evidence="5">
    <location>
        <begin position="50"/>
        <end position="69"/>
    </location>
</feature>
<dbReference type="EMBL" id="QGMZ01000053">
    <property type="protein sequence ID" value="PWR69780.1"/>
    <property type="molecule type" value="Genomic_DNA"/>
</dbReference>
<evidence type="ECO:0000256" key="2">
    <source>
        <dbReference type="ARBA" id="ARBA00022692"/>
    </source>
</evidence>
<keyword evidence="3 5" id="KW-1133">Transmembrane helix</keyword>
<accession>A0A2V2MTX6</accession>
<dbReference type="GO" id="GO:0005886">
    <property type="term" value="C:plasma membrane"/>
    <property type="evidence" value="ECO:0007669"/>
    <property type="project" value="UniProtKB-SubCell"/>
</dbReference>
<dbReference type="OrthoDB" id="82244at2157"/>
<sequence>MEFFIQVIIILLMCGIVAGFLAGLFGIGGGVVMVPVMFILLTDLGYEEHAMAMSVATSAAVILPTALVGTIKMNRGSNISYWPAVILGAGGIIGSVIGSTISVIIPKEIHIAAFSGFLIFMAIWMGIKHWSYLDRYHLSESTTVFIILGILVGIGAGLFGIGGGVILTPVLTSLVGMNIHRSIGISLTAMVFIASGTVLSYILLGTGIQDLFPFSIGYVNILFMVLLVCTSIPAVRLGVRTGQKTSEKNLLLLFICMLMILAVRMLFSLFQFT</sequence>
<comment type="similarity">
    <text evidence="5">Belongs to the 4-toluene sulfonate uptake permease (TSUP) (TC 2.A.102) family.</text>
</comment>
<dbReference type="Pfam" id="PF01925">
    <property type="entry name" value="TauE"/>
    <property type="match status" value="1"/>
</dbReference>
<feature type="transmembrane region" description="Helical" evidence="5">
    <location>
        <begin position="111"/>
        <end position="132"/>
    </location>
</feature>
<feature type="transmembrane region" description="Helical" evidence="5">
    <location>
        <begin position="81"/>
        <end position="104"/>
    </location>
</feature>
<evidence type="ECO:0000256" key="4">
    <source>
        <dbReference type="ARBA" id="ARBA00023136"/>
    </source>
</evidence>
<evidence type="ECO:0000313" key="7">
    <source>
        <dbReference type="Proteomes" id="UP000245934"/>
    </source>
</evidence>
<evidence type="ECO:0000256" key="1">
    <source>
        <dbReference type="ARBA" id="ARBA00004141"/>
    </source>
</evidence>
<dbReference type="PANTHER" id="PTHR43701">
    <property type="entry name" value="MEMBRANE TRANSPORTER PROTEIN MJ0441-RELATED"/>
    <property type="match status" value="1"/>
</dbReference>
<comment type="subcellular location">
    <subcellularLocation>
        <location evidence="5">Cell membrane</location>
        <topology evidence="5">Multi-pass membrane protein</topology>
    </subcellularLocation>
    <subcellularLocation>
        <location evidence="1">Membrane</location>
        <topology evidence="1">Multi-pass membrane protein</topology>
    </subcellularLocation>
</comment>
<feature type="transmembrane region" description="Helical" evidence="5">
    <location>
        <begin position="6"/>
        <end position="38"/>
    </location>
</feature>
<keyword evidence="5" id="KW-1003">Cell membrane</keyword>
<keyword evidence="2 5" id="KW-0812">Transmembrane</keyword>
<dbReference type="AlphaFoldDB" id="A0A2V2MTX6"/>
<dbReference type="Proteomes" id="UP000245934">
    <property type="component" value="Unassembled WGS sequence"/>
</dbReference>
<dbReference type="InterPro" id="IPR051598">
    <property type="entry name" value="TSUP/Inactive_protease-like"/>
</dbReference>
<feature type="transmembrane region" description="Helical" evidence="5">
    <location>
        <begin position="250"/>
        <end position="270"/>
    </location>
</feature>
<reference evidence="6 7" key="1">
    <citation type="submission" date="2018-05" db="EMBL/GenBank/DDBJ databases">
        <title>Draft genome of Methanospirillum stamsii Pt1.</title>
        <authorList>
            <person name="Dueholm M.S."/>
            <person name="Nielsen P.H."/>
            <person name="Bakmann L.F."/>
            <person name="Otzen D.E."/>
        </authorList>
    </citation>
    <scope>NUCLEOTIDE SEQUENCE [LARGE SCALE GENOMIC DNA]</scope>
    <source>
        <strain evidence="6 7">Pt1</strain>
    </source>
</reference>
<dbReference type="RefSeq" id="WP_109942316.1">
    <property type="nucleotide sequence ID" value="NZ_QGMZ01000053.1"/>
</dbReference>
<gene>
    <name evidence="6" type="ORF">DLD82_16925</name>
</gene>
<evidence type="ECO:0000313" key="6">
    <source>
        <dbReference type="EMBL" id="PWR69780.1"/>
    </source>
</evidence>
<evidence type="ECO:0000256" key="5">
    <source>
        <dbReference type="RuleBase" id="RU363041"/>
    </source>
</evidence>
<keyword evidence="7" id="KW-1185">Reference proteome</keyword>
<proteinExistence type="inferred from homology"/>
<evidence type="ECO:0000256" key="3">
    <source>
        <dbReference type="ARBA" id="ARBA00022989"/>
    </source>
</evidence>
<dbReference type="PANTHER" id="PTHR43701:SF2">
    <property type="entry name" value="MEMBRANE TRANSPORTER PROTEIN YJNA-RELATED"/>
    <property type="match status" value="1"/>
</dbReference>